<dbReference type="Proteomes" id="UP001385809">
    <property type="component" value="Unassembled WGS sequence"/>
</dbReference>
<dbReference type="EMBL" id="JBBEGN010000004">
    <property type="protein sequence ID" value="MEJ2868487.1"/>
    <property type="molecule type" value="Genomic_DNA"/>
</dbReference>
<keyword evidence="4" id="KW-0949">S-adenosyl-L-methionine</keyword>
<dbReference type="SUPFAM" id="SSF69618">
    <property type="entry name" value="HemD-like"/>
    <property type="match status" value="1"/>
</dbReference>
<evidence type="ECO:0000256" key="4">
    <source>
        <dbReference type="ARBA" id="ARBA00022691"/>
    </source>
</evidence>
<comment type="caution">
    <text evidence="8">The sequence shown here is derived from an EMBL/GenBank/DDBJ whole genome shotgun (WGS) entry which is preliminary data.</text>
</comment>
<dbReference type="PANTHER" id="PTHR45790">
    <property type="entry name" value="SIROHEME SYNTHASE-RELATED"/>
    <property type="match status" value="1"/>
</dbReference>
<dbReference type="Gene3D" id="3.40.50.10090">
    <property type="match status" value="2"/>
</dbReference>
<sequence length="540" mass="56342">MTAPPPSTTAGRVAFVGSGPGDPGLLTVRAREALSSATYVVADPEVPTEIVAWLDDTVTVRRVGADAEVSPLGDDAGGSLSDGAEIAASLPDDPAGLADHLVTRARDGESVVRLVSGDPLTRETVIVEVKAVATAGVPFDVVPGMPASTAVPAYAGVALGSSHTAADVRGGLDWTTLAVAPGPLVLTATAADLASTSASLVENGWKPETPALVTSQGTESKQRTVTSSLDKLAADGAELEGPLTLTIGDAAGDRAALSWWESRALYGWRVLVPRTKDQAGAMSDRLRVHGAVPEEVPTIAVEPPRSPAQMERAVKGLVDGRYQWVVFTSQNAVRAVWEKFQEFGLDARAFSGVKIACVGEATASAIRAFGVHPELVPAEQTEQSSEGLLEIFPPHDDVLDPVDRVLLPRADIATETLAEGLQSRGWEIDDVTAYRTVRAAPPPAPTREAIKTGGFDAVCFTSSSTVRNLVGIAGKPHARTIVACIGPKTAETAVEFGLRVDVRPDVAEVPALVEALAAHADKLRAEGALPPPRKTKARRR</sequence>
<dbReference type="InterPro" id="IPR000878">
    <property type="entry name" value="4pyrrol_Mease"/>
</dbReference>
<dbReference type="Pfam" id="PF00590">
    <property type="entry name" value="TP_methylase"/>
    <property type="match status" value="1"/>
</dbReference>
<dbReference type="CDD" id="cd06578">
    <property type="entry name" value="HemD"/>
    <property type="match status" value="1"/>
</dbReference>
<dbReference type="PANTHER" id="PTHR45790:SF3">
    <property type="entry name" value="S-ADENOSYL-L-METHIONINE-DEPENDENT UROPORPHYRINOGEN III METHYLTRANSFERASE, CHLOROPLASTIC"/>
    <property type="match status" value="1"/>
</dbReference>
<keyword evidence="5" id="KW-0627">Porphyrin biosynthesis</keyword>
<feature type="domain" description="Tetrapyrrole methylase" evidence="6">
    <location>
        <begin position="13"/>
        <end position="232"/>
    </location>
</feature>
<dbReference type="InterPro" id="IPR003043">
    <property type="entry name" value="Uropor_MeTrfase_CS"/>
</dbReference>
<dbReference type="Gene3D" id="3.40.1010.10">
    <property type="entry name" value="Cobalt-precorrin-4 Transmethylase, Domain 1"/>
    <property type="match status" value="1"/>
</dbReference>
<evidence type="ECO:0000256" key="2">
    <source>
        <dbReference type="ARBA" id="ARBA00022603"/>
    </source>
</evidence>
<name>A0ABU8MMG0_9PSEU</name>
<dbReference type="GO" id="GO:0004852">
    <property type="term" value="F:uroporphyrinogen-III synthase activity"/>
    <property type="evidence" value="ECO:0007669"/>
    <property type="project" value="UniProtKB-EC"/>
</dbReference>
<dbReference type="PROSITE" id="PS00839">
    <property type="entry name" value="SUMT_1"/>
    <property type="match status" value="1"/>
</dbReference>
<dbReference type="SUPFAM" id="SSF53790">
    <property type="entry name" value="Tetrapyrrole methylase"/>
    <property type="match status" value="1"/>
</dbReference>
<feature type="domain" description="Tetrapyrrole biosynthesis uroporphyrinogen III synthase" evidence="7">
    <location>
        <begin position="281"/>
        <end position="514"/>
    </location>
</feature>
<dbReference type="Pfam" id="PF02602">
    <property type="entry name" value="HEM4"/>
    <property type="match status" value="1"/>
</dbReference>
<evidence type="ECO:0000313" key="8">
    <source>
        <dbReference type="EMBL" id="MEJ2868487.1"/>
    </source>
</evidence>
<dbReference type="RefSeq" id="WP_337695070.1">
    <property type="nucleotide sequence ID" value="NZ_JBBEGN010000004.1"/>
</dbReference>
<organism evidence="8 9">
    <name type="scientific">Actinomycetospora aurantiaca</name>
    <dbReference type="NCBI Taxonomy" id="3129233"/>
    <lineage>
        <taxon>Bacteria</taxon>
        <taxon>Bacillati</taxon>
        <taxon>Actinomycetota</taxon>
        <taxon>Actinomycetes</taxon>
        <taxon>Pseudonocardiales</taxon>
        <taxon>Pseudonocardiaceae</taxon>
        <taxon>Actinomycetospora</taxon>
    </lineage>
</organism>
<dbReference type="InterPro" id="IPR003754">
    <property type="entry name" value="4pyrrol_synth_uPrphyn_synth"/>
</dbReference>
<dbReference type="Gene3D" id="3.30.950.10">
    <property type="entry name" value="Methyltransferase, Cobalt-precorrin-4 Transmethylase, Domain 2"/>
    <property type="match status" value="1"/>
</dbReference>
<dbReference type="InterPro" id="IPR050161">
    <property type="entry name" value="Siro_Cobalamin_biosynth"/>
</dbReference>
<dbReference type="InterPro" id="IPR014776">
    <property type="entry name" value="4pyrrole_Mease_sub2"/>
</dbReference>
<evidence type="ECO:0000259" key="7">
    <source>
        <dbReference type="Pfam" id="PF02602"/>
    </source>
</evidence>
<dbReference type="EC" id="2.1.1.107" evidence="1"/>
<keyword evidence="2" id="KW-0489">Methyltransferase</keyword>
<evidence type="ECO:0000256" key="5">
    <source>
        <dbReference type="ARBA" id="ARBA00023244"/>
    </source>
</evidence>
<evidence type="ECO:0000259" key="6">
    <source>
        <dbReference type="Pfam" id="PF00590"/>
    </source>
</evidence>
<dbReference type="InterPro" id="IPR035996">
    <property type="entry name" value="4pyrrol_Methylase_sf"/>
</dbReference>
<proteinExistence type="predicted"/>
<dbReference type="InterPro" id="IPR014777">
    <property type="entry name" value="4pyrrole_Mease_sub1"/>
</dbReference>
<evidence type="ECO:0000256" key="3">
    <source>
        <dbReference type="ARBA" id="ARBA00022679"/>
    </source>
</evidence>
<keyword evidence="3" id="KW-0808">Transferase</keyword>
<accession>A0ABU8MMG0</accession>
<reference evidence="8 9" key="1">
    <citation type="submission" date="2024-03" db="EMBL/GenBank/DDBJ databases">
        <title>Actinomycetospora sp. OC33-EN08, a novel actinomycete isolated from wild orchid (Aerides multiflora).</title>
        <authorList>
            <person name="Suriyachadkun C."/>
        </authorList>
    </citation>
    <scope>NUCLEOTIDE SEQUENCE [LARGE SCALE GENOMIC DNA]</scope>
    <source>
        <strain evidence="8 9">OC33-EN08</strain>
    </source>
</reference>
<dbReference type="InterPro" id="IPR036108">
    <property type="entry name" value="4pyrrol_syn_uPrphyn_synt_sf"/>
</dbReference>
<keyword evidence="9" id="KW-1185">Reference proteome</keyword>
<protein>
    <recommendedName>
        <fullName evidence="1">uroporphyrinogen-III C-methyltransferase</fullName>
        <ecNumber evidence="1">2.1.1.107</ecNumber>
    </recommendedName>
</protein>
<gene>
    <name evidence="8" type="ORF">WCD74_11980</name>
</gene>
<evidence type="ECO:0000256" key="1">
    <source>
        <dbReference type="ARBA" id="ARBA00012162"/>
    </source>
</evidence>
<keyword evidence="8" id="KW-0456">Lyase</keyword>
<evidence type="ECO:0000313" key="9">
    <source>
        <dbReference type="Proteomes" id="UP001385809"/>
    </source>
</evidence>